<evidence type="ECO:0000256" key="1">
    <source>
        <dbReference type="ARBA" id="ARBA00004651"/>
    </source>
</evidence>
<dbReference type="STRING" id="980561.A1359_04310"/>
<evidence type="ECO:0000256" key="3">
    <source>
        <dbReference type="ARBA" id="ARBA00017876"/>
    </source>
</evidence>
<evidence type="ECO:0000313" key="12">
    <source>
        <dbReference type="EMBL" id="OAI18796.1"/>
    </source>
</evidence>
<dbReference type="GO" id="GO:0005886">
    <property type="term" value="C:plasma membrane"/>
    <property type="evidence" value="ECO:0007669"/>
    <property type="project" value="UniProtKB-SubCell"/>
</dbReference>
<proteinExistence type="inferred from homology"/>
<dbReference type="NCBIfam" id="TIGR00810">
    <property type="entry name" value="secG"/>
    <property type="match status" value="1"/>
</dbReference>
<dbReference type="GO" id="GO:0065002">
    <property type="term" value="P:intracellular protein transmembrane transport"/>
    <property type="evidence" value="ECO:0007669"/>
    <property type="project" value="TreeGrafter"/>
</dbReference>
<dbReference type="PANTHER" id="PTHR34182">
    <property type="entry name" value="PROTEIN-EXPORT MEMBRANE PROTEIN SECG"/>
    <property type="match status" value="1"/>
</dbReference>
<keyword evidence="13" id="KW-1185">Reference proteome</keyword>
<dbReference type="GO" id="GO:0015450">
    <property type="term" value="F:protein-transporting ATPase activity"/>
    <property type="evidence" value="ECO:0007669"/>
    <property type="project" value="UniProtKB-UniRule"/>
</dbReference>
<evidence type="ECO:0000256" key="10">
    <source>
        <dbReference type="ARBA" id="ARBA00023136"/>
    </source>
</evidence>
<name>A0A177NKZ5_9GAMM</name>
<feature type="transmembrane region" description="Helical" evidence="11">
    <location>
        <begin position="59"/>
        <end position="77"/>
    </location>
</feature>
<evidence type="ECO:0000256" key="6">
    <source>
        <dbReference type="ARBA" id="ARBA00022692"/>
    </source>
</evidence>
<organism evidence="12 13">
    <name type="scientific">Methylomonas lenta</name>
    <dbReference type="NCBI Taxonomy" id="980561"/>
    <lineage>
        <taxon>Bacteria</taxon>
        <taxon>Pseudomonadati</taxon>
        <taxon>Pseudomonadota</taxon>
        <taxon>Gammaproteobacteria</taxon>
        <taxon>Methylococcales</taxon>
        <taxon>Methylococcaceae</taxon>
        <taxon>Methylomonas</taxon>
    </lineage>
</organism>
<reference evidence="12 13" key="1">
    <citation type="submission" date="2016-03" db="EMBL/GenBank/DDBJ databases">
        <authorList>
            <person name="Ploux O."/>
        </authorList>
    </citation>
    <scope>NUCLEOTIDE SEQUENCE [LARGE SCALE GENOMIC DNA]</scope>
    <source>
        <strain evidence="12 13">R-45370</strain>
    </source>
</reference>
<dbReference type="Pfam" id="PF03840">
    <property type="entry name" value="SecG"/>
    <property type="match status" value="1"/>
</dbReference>
<dbReference type="EMBL" id="LUUI01000076">
    <property type="protein sequence ID" value="OAI18796.1"/>
    <property type="molecule type" value="Genomic_DNA"/>
</dbReference>
<keyword evidence="6 11" id="KW-0812">Transmembrane</keyword>
<keyword evidence="5 11" id="KW-1003">Cell membrane</keyword>
<dbReference type="AlphaFoldDB" id="A0A177NKZ5"/>
<keyword evidence="8 11" id="KW-1133">Transmembrane helix</keyword>
<protein>
    <recommendedName>
        <fullName evidence="3 11">Protein-export membrane protein SecG</fullName>
    </recommendedName>
</protein>
<evidence type="ECO:0000256" key="8">
    <source>
        <dbReference type="ARBA" id="ARBA00022989"/>
    </source>
</evidence>
<dbReference type="InterPro" id="IPR004692">
    <property type="entry name" value="SecG"/>
</dbReference>
<keyword evidence="7 11" id="KW-0653">Protein transport</keyword>
<keyword evidence="10 11" id="KW-0472">Membrane</keyword>
<comment type="subcellular location">
    <subcellularLocation>
        <location evidence="1 11">Cell membrane</location>
        <topology evidence="1 11">Multi-pass membrane protein</topology>
    </subcellularLocation>
</comment>
<dbReference type="GO" id="GO:0009306">
    <property type="term" value="P:protein secretion"/>
    <property type="evidence" value="ECO:0007669"/>
    <property type="project" value="UniProtKB-UniRule"/>
</dbReference>
<comment type="similarity">
    <text evidence="2 11">Belongs to the SecG family.</text>
</comment>
<sequence length="124" mass="12685">MLYQIVIVIHILLGIGIVGLVLMQQGKGADAGAAFGSGASGSVFGAQGSASFLSRSTAIFASLFFMTSLGLAVLSGYHVKKSDIIMDAPVVKEQPSDVPLTQAPAADAIPLTALPEDPAIKEVE</sequence>
<evidence type="ECO:0000256" key="7">
    <source>
        <dbReference type="ARBA" id="ARBA00022927"/>
    </source>
</evidence>
<evidence type="ECO:0000256" key="2">
    <source>
        <dbReference type="ARBA" id="ARBA00008445"/>
    </source>
</evidence>
<evidence type="ECO:0000256" key="11">
    <source>
        <dbReference type="RuleBase" id="RU365087"/>
    </source>
</evidence>
<dbReference type="GO" id="GO:0043952">
    <property type="term" value="P:protein transport by the Sec complex"/>
    <property type="evidence" value="ECO:0007669"/>
    <property type="project" value="TreeGrafter"/>
</dbReference>
<dbReference type="PANTHER" id="PTHR34182:SF1">
    <property type="entry name" value="PROTEIN-EXPORT MEMBRANE PROTEIN SECG"/>
    <property type="match status" value="1"/>
</dbReference>
<keyword evidence="9 11" id="KW-0811">Translocation</keyword>
<comment type="function">
    <text evidence="11">Involved in protein export. Participates in an early event of protein translocation.</text>
</comment>
<evidence type="ECO:0000256" key="9">
    <source>
        <dbReference type="ARBA" id="ARBA00023010"/>
    </source>
</evidence>
<dbReference type="Proteomes" id="UP000078476">
    <property type="component" value="Unassembled WGS sequence"/>
</dbReference>
<gene>
    <name evidence="12" type="ORF">A1359_04310</name>
</gene>
<dbReference type="RefSeq" id="WP_066978865.1">
    <property type="nucleotide sequence ID" value="NZ_LUUI01000076.1"/>
</dbReference>
<keyword evidence="4 11" id="KW-0813">Transport</keyword>
<evidence type="ECO:0000313" key="13">
    <source>
        <dbReference type="Proteomes" id="UP000078476"/>
    </source>
</evidence>
<evidence type="ECO:0000256" key="5">
    <source>
        <dbReference type="ARBA" id="ARBA00022475"/>
    </source>
</evidence>
<accession>A0A177NKZ5</accession>
<dbReference type="PRINTS" id="PR01651">
    <property type="entry name" value="SECGEXPORT"/>
</dbReference>
<evidence type="ECO:0000256" key="4">
    <source>
        <dbReference type="ARBA" id="ARBA00022448"/>
    </source>
</evidence>
<comment type="caution">
    <text evidence="12">The sequence shown here is derived from an EMBL/GenBank/DDBJ whole genome shotgun (WGS) entry which is preliminary data.</text>
</comment>
<feature type="transmembrane region" description="Helical" evidence="11">
    <location>
        <begin position="6"/>
        <end position="23"/>
    </location>
</feature>